<dbReference type="GeneID" id="64663765"/>
<reference evidence="2" key="1">
    <citation type="journal article" date="2020" name="New Phytol.">
        <title>Comparative genomics reveals dynamic genome evolution in host specialist ectomycorrhizal fungi.</title>
        <authorList>
            <person name="Lofgren L.A."/>
            <person name="Nguyen N.H."/>
            <person name="Vilgalys R."/>
            <person name="Ruytinx J."/>
            <person name="Liao H.L."/>
            <person name="Branco S."/>
            <person name="Kuo A."/>
            <person name="LaButti K."/>
            <person name="Lipzen A."/>
            <person name="Andreopoulos W."/>
            <person name="Pangilinan J."/>
            <person name="Riley R."/>
            <person name="Hundley H."/>
            <person name="Na H."/>
            <person name="Barry K."/>
            <person name="Grigoriev I.V."/>
            <person name="Stajich J.E."/>
            <person name="Kennedy P.G."/>
        </authorList>
    </citation>
    <scope>NUCLEOTIDE SEQUENCE</scope>
    <source>
        <strain evidence="2">FC203</strain>
    </source>
</reference>
<feature type="region of interest" description="Disordered" evidence="1">
    <location>
        <begin position="119"/>
        <end position="140"/>
    </location>
</feature>
<comment type="caution">
    <text evidence="2">The sequence shown here is derived from an EMBL/GenBank/DDBJ whole genome shotgun (WGS) entry which is preliminary data.</text>
</comment>
<organism evidence="2 3">
    <name type="scientific">Suillus fuscotomentosus</name>
    <dbReference type="NCBI Taxonomy" id="1912939"/>
    <lineage>
        <taxon>Eukaryota</taxon>
        <taxon>Fungi</taxon>
        <taxon>Dikarya</taxon>
        <taxon>Basidiomycota</taxon>
        <taxon>Agaricomycotina</taxon>
        <taxon>Agaricomycetes</taxon>
        <taxon>Agaricomycetidae</taxon>
        <taxon>Boletales</taxon>
        <taxon>Suillineae</taxon>
        <taxon>Suillaceae</taxon>
        <taxon>Suillus</taxon>
    </lineage>
</organism>
<evidence type="ECO:0000256" key="1">
    <source>
        <dbReference type="SAM" id="MobiDB-lite"/>
    </source>
</evidence>
<feature type="region of interest" description="Disordered" evidence="1">
    <location>
        <begin position="153"/>
        <end position="183"/>
    </location>
</feature>
<protein>
    <submittedName>
        <fullName evidence="2">Uncharacterized protein</fullName>
    </submittedName>
</protein>
<gene>
    <name evidence="2" type="ORF">F5891DRAFT_1223707</name>
</gene>
<dbReference type="Proteomes" id="UP001195769">
    <property type="component" value="Unassembled WGS sequence"/>
</dbReference>
<keyword evidence="3" id="KW-1185">Reference proteome</keyword>
<dbReference type="AlphaFoldDB" id="A0AAD4E883"/>
<feature type="compositionally biased region" description="Polar residues" evidence="1">
    <location>
        <begin position="155"/>
        <end position="170"/>
    </location>
</feature>
<proteinExistence type="predicted"/>
<feature type="compositionally biased region" description="Basic residues" evidence="1">
    <location>
        <begin position="122"/>
        <end position="134"/>
    </location>
</feature>
<evidence type="ECO:0000313" key="3">
    <source>
        <dbReference type="Proteomes" id="UP001195769"/>
    </source>
</evidence>
<dbReference type="EMBL" id="JABBWK010000023">
    <property type="protein sequence ID" value="KAG1901126.1"/>
    <property type="molecule type" value="Genomic_DNA"/>
</dbReference>
<dbReference type="RefSeq" id="XP_041226702.1">
    <property type="nucleotide sequence ID" value="XM_041369467.1"/>
</dbReference>
<sequence length="258" mass="28387">MPEVTAHACLFPFRKVDACHRIPAPHNQNKMNQVLDEELDGNVMWEEKVLPRNVESVMDAIFAQSDFTPESIGTIMYQPIKSSSGRKSTGVPVFIPAARGAGGTWQLDRKNIQPRSLVRTSASRKKMPHKKTKLRSQTSTAVSALTDTEVEGLDSSLTAPDTNKSFNAQEYNDKNPNNKRVKTSATAEGRWTLLFNTIQAAMHSLYAKLIWASPPWAHIIWVCLCLCVGPTGIVYPVTMGGPMGHILRDIGVGPQGFG</sequence>
<name>A0AAD4E883_9AGAM</name>
<evidence type="ECO:0000313" key="2">
    <source>
        <dbReference type="EMBL" id="KAG1901126.1"/>
    </source>
</evidence>
<accession>A0AAD4E883</accession>